<evidence type="ECO:0000313" key="1">
    <source>
        <dbReference type="EMBL" id="GAH71162.1"/>
    </source>
</evidence>
<reference evidence="1" key="1">
    <citation type="journal article" date="2014" name="Front. Microbiol.">
        <title>High frequency of phylogenetically diverse reductive dehalogenase-homologous genes in deep subseafloor sedimentary metagenomes.</title>
        <authorList>
            <person name="Kawai M."/>
            <person name="Futagami T."/>
            <person name="Toyoda A."/>
            <person name="Takaki Y."/>
            <person name="Nishi S."/>
            <person name="Hori S."/>
            <person name="Arai W."/>
            <person name="Tsubouchi T."/>
            <person name="Morono Y."/>
            <person name="Uchiyama I."/>
            <person name="Ito T."/>
            <person name="Fujiyama A."/>
            <person name="Inagaki F."/>
            <person name="Takami H."/>
        </authorList>
    </citation>
    <scope>NUCLEOTIDE SEQUENCE</scope>
    <source>
        <strain evidence="1">Expedition CK06-06</strain>
    </source>
</reference>
<feature type="non-terminal residue" evidence="1">
    <location>
        <position position="161"/>
    </location>
</feature>
<dbReference type="AlphaFoldDB" id="X1HNU9"/>
<accession>X1HNU9</accession>
<proteinExistence type="predicted"/>
<sequence>MRKEAGNETTEAWQIARAINGNCKSLYILLERWTRWELVTRFDGSPYSYAIADEGERYLSKINAWFFSGYYSKKRKHHMRGYRGTEVALMLEILVAAQAVYYVQYEPPKKAFTHATLNRQEPAGPKELLLITPPFNKAENFIREPMPDGFYKRWGKEHLLR</sequence>
<gene>
    <name evidence="1" type="ORF">S03H2_49277</name>
</gene>
<protein>
    <submittedName>
        <fullName evidence="1">Uncharacterized protein</fullName>
    </submittedName>
</protein>
<dbReference type="EMBL" id="BARU01031128">
    <property type="protein sequence ID" value="GAH71162.1"/>
    <property type="molecule type" value="Genomic_DNA"/>
</dbReference>
<comment type="caution">
    <text evidence="1">The sequence shown here is derived from an EMBL/GenBank/DDBJ whole genome shotgun (WGS) entry which is preliminary data.</text>
</comment>
<organism evidence="1">
    <name type="scientific">marine sediment metagenome</name>
    <dbReference type="NCBI Taxonomy" id="412755"/>
    <lineage>
        <taxon>unclassified sequences</taxon>
        <taxon>metagenomes</taxon>
        <taxon>ecological metagenomes</taxon>
    </lineage>
</organism>
<name>X1HNU9_9ZZZZ</name>